<sequence length="97" mass="11057">MSPLWRSNSIPILIQEKEEPLSSGIEAAGKQSNIPVAKREKKSIFYQLLTACGTGSGDIDINFFIDLFSLPLSHKHRLSKKPEFQGRYLKNIWYLGY</sequence>
<dbReference type="EMBL" id="BMAV01009850">
    <property type="protein sequence ID" value="GFY54411.1"/>
    <property type="molecule type" value="Genomic_DNA"/>
</dbReference>
<organism evidence="1 2">
    <name type="scientific">Trichonephila inaurata madagascariensis</name>
    <dbReference type="NCBI Taxonomy" id="2747483"/>
    <lineage>
        <taxon>Eukaryota</taxon>
        <taxon>Metazoa</taxon>
        <taxon>Ecdysozoa</taxon>
        <taxon>Arthropoda</taxon>
        <taxon>Chelicerata</taxon>
        <taxon>Arachnida</taxon>
        <taxon>Araneae</taxon>
        <taxon>Araneomorphae</taxon>
        <taxon>Entelegynae</taxon>
        <taxon>Araneoidea</taxon>
        <taxon>Nephilidae</taxon>
        <taxon>Trichonephila</taxon>
        <taxon>Trichonephila inaurata</taxon>
    </lineage>
</organism>
<gene>
    <name evidence="1" type="ORF">TNIN_124021</name>
</gene>
<reference evidence="1" key="1">
    <citation type="submission" date="2020-08" db="EMBL/GenBank/DDBJ databases">
        <title>Multicomponent nature underlies the extraordinary mechanical properties of spider dragline silk.</title>
        <authorList>
            <person name="Kono N."/>
            <person name="Nakamura H."/>
            <person name="Mori M."/>
            <person name="Yoshida Y."/>
            <person name="Ohtoshi R."/>
            <person name="Malay A.D."/>
            <person name="Moran D.A.P."/>
            <person name="Tomita M."/>
            <person name="Numata K."/>
            <person name="Arakawa K."/>
        </authorList>
    </citation>
    <scope>NUCLEOTIDE SEQUENCE</scope>
</reference>
<dbReference type="Proteomes" id="UP000886998">
    <property type="component" value="Unassembled WGS sequence"/>
</dbReference>
<evidence type="ECO:0000313" key="1">
    <source>
        <dbReference type="EMBL" id="GFY54411.1"/>
    </source>
</evidence>
<proteinExistence type="predicted"/>
<comment type="caution">
    <text evidence="1">The sequence shown here is derived from an EMBL/GenBank/DDBJ whole genome shotgun (WGS) entry which is preliminary data.</text>
</comment>
<keyword evidence="2" id="KW-1185">Reference proteome</keyword>
<accession>A0A8X6XJN0</accession>
<evidence type="ECO:0000313" key="2">
    <source>
        <dbReference type="Proteomes" id="UP000886998"/>
    </source>
</evidence>
<dbReference type="AlphaFoldDB" id="A0A8X6XJN0"/>
<name>A0A8X6XJN0_9ARAC</name>
<protein>
    <submittedName>
        <fullName evidence="1">Uncharacterized protein</fullName>
    </submittedName>
</protein>